<sequence>MTHDIVLQDLVYLVFSPLFYSLRSLRSREDPFRKSSVNFPASCFIPFTSQLKNNLLAFSKSNTAYS</sequence>
<reference evidence="1 2" key="1">
    <citation type="submission" date="2024-01" db="EMBL/GenBank/DDBJ databases">
        <title>The genomes of 5 underutilized Papilionoideae crops provide insights into root nodulation and disease resistanc.</title>
        <authorList>
            <person name="Jiang F."/>
        </authorList>
    </citation>
    <scope>NUCLEOTIDE SEQUENCE [LARGE SCALE GENOMIC DNA]</scope>
    <source>
        <strain evidence="1">LVBAO_FW01</strain>
        <tissue evidence="1">Leaves</tissue>
    </source>
</reference>
<name>A0AAN9MYI4_CANGL</name>
<accession>A0AAN9MYI4</accession>
<comment type="caution">
    <text evidence="1">The sequence shown here is derived from an EMBL/GenBank/DDBJ whole genome shotgun (WGS) entry which is preliminary data.</text>
</comment>
<dbReference type="EMBL" id="JAYMYQ010000001">
    <property type="protein sequence ID" value="KAK7363072.1"/>
    <property type="molecule type" value="Genomic_DNA"/>
</dbReference>
<proteinExistence type="predicted"/>
<dbReference type="Proteomes" id="UP001367508">
    <property type="component" value="Unassembled WGS sequence"/>
</dbReference>
<evidence type="ECO:0000313" key="1">
    <source>
        <dbReference type="EMBL" id="KAK7363072.1"/>
    </source>
</evidence>
<gene>
    <name evidence="1" type="ORF">VNO77_05201</name>
</gene>
<dbReference type="AlphaFoldDB" id="A0AAN9MYI4"/>
<keyword evidence="2" id="KW-1185">Reference proteome</keyword>
<evidence type="ECO:0000313" key="2">
    <source>
        <dbReference type="Proteomes" id="UP001367508"/>
    </source>
</evidence>
<organism evidence="1 2">
    <name type="scientific">Canavalia gladiata</name>
    <name type="common">Sword bean</name>
    <name type="synonym">Dolichos gladiatus</name>
    <dbReference type="NCBI Taxonomy" id="3824"/>
    <lineage>
        <taxon>Eukaryota</taxon>
        <taxon>Viridiplantae</taxon>
        <taxon>Streptophyta</taxon>
        <taxon>Embryophyta</taxon>
        <taxon>Tracheophyta</taxon>
        <taxon>Spermatophyta</taxon>
        <taxon>Magnoliopsida</taxon>
        <taxon>eudicotyledons</taxon>
        <taxon>Gunneridae</taxon>
        <taxon>Pentapetalae</taxon>
        <taxon>rosids</taxon>
        <taxon>fabids</taxon>
        <taxon>Fabales</taxon>
        <taxon>Fabaceae</taxon>
        <taxon>Papilionoideae</taxon>
        <taxon>50 kb inversion clade</taxon>
        <taxon>NPAAA clade</taxon>
        <taxon>indigoferoid/millettioid clade</taxon>
        <taxon>Phaseoleae</taxon>
        <taxon>Canavalia</taxon>
    </lineage>
</organism>
<protein>
    <submittedName>
        <fullName evidence="1">Uncharacterized protein</fullName>
    </submittedName>
</protein>